<feature type="domain" description="AB hydrolase-1" evidence="2">
    <location>
        <begin position="28"/>
        <end position="270"/>
    </location>
</feature>
<gene>
    <name evidence="3" type="ORF">Dia5BBH33_21520</name>
</gene>
<dbReference type="PANTHER" id="PTHR42977:SF3">
    <property type="entry name" value="AB HYDROLASE-1 DOMAIN-CONTAINING PROTEIN"/>
    <property type="match status" value="1"/>
</dbReference>
<organism evidence="3 4">
    <name type="scientific">Dialister hominis</name>
    <dbReference type="NCBI Taxonomy" id="2582419"/>
    <lineage>
        <taxon>Bacteria</taxon>
        <taxon>Bacillati</taxon>
        <taxon>Bacillota</taxon>
        <taxon>Negativicutes</taxon>
        <taxon>Veillonellales</taxon>
        <taxon>Veillonellaceae</taxon>
        <taxon>Dialister</taxon>
    </lineage>
</organism>
<reference evidence="4" key="1">
    <citation type="submission" date="2019-05" db="EMBL/GenBank/DDBJ databases">
        <title>Complete genome sequencing of Dialister sp. strain 5BBH33.</title>
        <authorList>
            <person name="Sakamoto M."/>
            <person name="Murakami T."/>
            <person name="Mori H."/>
        </authorList>
    </citation>
    <scope>NUCLEOTIDE SEQUENCE [LARGE SCALE GENOMIC DNA]</scope>
    <source>
        <strain evidence="4">5BBH33</strain>
    </source>
</reference>
<keyword evidence="1 3" id="KW-0378">Hydrolase</keyword>
<dbReference type="KEGG" id="dho:Dia5BBH33_21520"/>
<dbReference type="PRINTS" id="PR00412">
    <property type="entry name" value="EPOXHYDRLASE"/>
</dbReference>
<dbReference type="EMBL" id="AP019697">
    <property type="protein sequence ID" value="BBK26217.1"/>
    <property type="molecule type" value="Genomic_DNA"/>
</dbReference>
<protein>
    <submittedName>
        <fullName evidence="3">Hydrolase</fullName>
    </submittedName>
</protein>
<dbReference type="OrthoDB" id="9797695at2"/>
<keyword evidence="4" id="KW-1185">Reference proteome</keyword>
<dbReference type="PRINTS" id="PR00111">
    <property type="entry name" value="ABHYDROLASE"/>
</dbReference>
<dbReference type="Pfam" id="PF00561">
    <property type="entry name" value="Abhydrolase_1"/>
    <property type="match status" value="1"/>
</dbReference>
<dbReference type="RefSeq" id="WP_144269360.1">
    <property type="nucleotide sequence ID" value="NZ_AP019697.1"/>
</dbReference>
<dbReference type="AlphaFoldDB" id="A0A8D4UWF5"/>
<dbReference type="GO" id="GO:0004301">
    <property type="term" value="F:epoxide hydrolase activity"/>
    <property type="evidence" value="ECO:0007669"/>
    <property type="project" value="TreeGrafter"/>
</dbReference>
<evidence type="ECO:0000313" key="3">
    <source>
        <dbReference type="EMBL" id="BBK26217.1"/>
    </source>
</evidence>
<dbReference type="Gene3D" id="3.40.50.1820">
    <property type="entry name" value="alpha/beta hydrolase"/>
    <property type="match status" value="1"/>
</dbReference>
<dbReference type="PANTHER" id="PTHR42977">
    <property type="entry name" value="HYDROLASE-RELATED"/>
    <property type="match status" value="1"/>
</dbReference>
<name>A0A8D4UWF5_9FIRM</name>
<dbReference type="InterPro" id="IPR000073">
    <property type="entry name" value="AB_hydrolase_1"/>
</dbReference>
<sequence>MSFHIRCGKIRAGGADIFYREAGREDAPVIVLFHGFPTASYMFSDLMPILAEKYHVIAPDYPGFGESEMVPRDKFAYTFDHLASVMDDFLTRMHVKKFAMYIFDYGAPIGMRIACKHPDRITAIISQNGNVYEEGLGEKWKARAAYRAHPTEELRESFKSAFRAPAVTAQYMGGEAEGSVLPDHYTLDLYYMSREGEDEIQSDLIYDYRTNVAFYPTFQKYLRTYQPPLLAIWGKNDVSFIPAGAKAFQKDLPNAVIRLLDAGHFALETHSREIGNKILQFLAKENI</sequence>
<evidence type="ECO:0000259" key="2">
    <source>
        <dbReference type="Pfam" id="PF00561"/>
    </source>
</evidence>
<accession>A0A8D4UWF5</accession>
<dbReference type="SUPFAM" id="SSF53474">
    <property type="entry name" value="alpha/beta-Hydrolases"/>
    <property type="match status" value="1"/>
</dbReference>
<evidence type="ECO:0000313" key="4">
    <source>
        <dbReference type="Proteomes" id="UP000320585"/>
    </source>
</evidence>
<dbReference type="InterPro" id="IPR029058">
    <property type="entry name" value="AB_hydrolase_fold"/>
</dbReference>
<dbReference type="InterPro" id="IPR000639">
    <property type="entry name" value="Epox_hydrolase-like"/>
</dbReference>
<dbReference type="GeneID" id="92717342"/>
<dbReference type="InterPro" id="IPR051340">
    <property type="entry name" value="Haloalkane_dehalogenase"/>
</dbReference>
<proteinExistence type="predicted"/>
<evidence type="ECO:0000256" key="1">
    <source>
        <dbReference type="ARBA" id="ARBA00022801"/>
    </source>
</evidence>
<dbReference type="Proteomes" id="UP000320585">
    <property type="component" value="Chromosome"/>
</dbReference>